<gene>
    <name evidence="1" type="ORF">FQN60_003077</name>
</gene>
<organism evidence="1 2">
    <name type="scientific">Etheostoma spectabile</name>
    <name type="common">orangethroat darter</name>
    <dbReference type="NCBI Taxonomy" id="54343"/>
    <lineage>
        <taxon>Eukaryota</taxon>
        <taxon>Metazoa</taxon>
        <taxon>Chordata</taxon>
        <taxon>Craniata</taxon>
        <taxon>Vertebrata</taxon>
        <taxon>Euteleostomi</taxon>
        <taxon>Actinopterygii</taxon>
        <taxon>Neopterygii</taxon>
        <taxon>Teleostei</taxon>
        <taxon>Neoteleostei</taxon>
        <taxon>Acanthomorphata</taxon>
        <taxon>Eupercaria</taxon>
        <taxon>Perciformes</taxon>
        <taxon>Percoidei</taxon>
        <taxon>Percidae</taxon>
        <taxon>Etheostomatinae</taxon>
        <taxon>Etheostoma</taxon>
    </lineage>
</organism>
<proteinExistence type="predicted"/>
<dbReference type="AlphaFoldDB" id="A0A5J5CLM4"/>
<feature type="non-terminal residue" evidence="1">
    <location>
        <position position="1"/>
    </location>
</feature>
<dbReference type="EMBL" id="VOFY01000021">
    <property type="protein sequence ID" value="KAA8581496.1"/>
    <property type="molecule type" value="Genomic_DNA"/>
</dbReference>
<evidence type="ECO:0000313" key="1">
    <source>
        <dbReference type="EMBL" id="KAA8581496.1"/>
    </source>
</evidence>
<accession>A0A5J5CLM4</accession>
<sequence length="108" mass="12062">RAHLLDNTEKLERSSRRLEAGYQIAASYRGEENDTDPIEEPGVRVGGVCPPQSWPAVAQPYLAPPQTASDAFFMWTSKTLRVIKIAPAFGSGDQPLWSENGMWEEETR</sequence>
<name>A0A5J5CLM4_9PERO</name>
<protein>
    <submittedName>
        <fullName evidence="1">Uncharacterized protein</fullName>
    </submittedName>
</protein>
<dbReference type="Proteomes" id="UP000327493">
    <property type="component" value="Chromosome 21"/>
</dbReference>
<keyword evidence="2" id="KW-1185">Reference proteome</keyword>
<evidence type="ECO:0000313" key="2">
    <source>
        <dbReference type="Proteomes" id="UP000327493"/>
    </source>
</evidence>
<reference evidence="1 2" key="1">
    <citation type="submission" date="2019-08" db="EMBL/GenBank/DDBJ databases">
        <title>A chromosome-level genome assembly, high-density linkage maps, and genome scans reveal the genomic architecture of hybrid incompatibilities underlying speciation via character displacement in darters (Percidae: Etheostominae).</title>
        <authorList>
            <person name="Moran R.L."/>
            <person name="Catchen J.M."/>
            <person name="Fuller R.C."/>
        </authorList>
    </citation>
    <scope>NUCLEOTIDE SEQUENCE [LARGE SCALE GENOMIC DNA]</scope>
    <source>
        <strain evidence="1">EspeVRDwgs_2016</strain>
        <tissue evidence="1">Muscle</tissue>
    </source>
</reference>
<comment type="caution">
    <text evidence="1">The sequence shown here is derived from an EMBL/GenBank/DDBJ whole genome shotgun (WGS) entry which is preliminary data.</text>
</comment>